<evidence type="ECO:0000256" key="6">
    <source>
        <dbReference type="SAM" id="Phobius"/>
    </source>
</evidence>
<dbReference type="InterPro" id="IPR001179">
    <property type="entry name" value="PPIase_FKBP_dom"/>
</dbReference>
<keyword evidence="6" id="KW-0812">Transmembrane</keyword>
<evidence type="ECO:0000313" key="8">
    <source>
        <dbReference type="Proteomes" id="UP000694941"/>
    </source>
</evidence>
<keyword evidence="6" id="KW-0472">Membrane</keyword>
<evidence type="ECO:0000256" key="1">
    <source>
        <dbReference type="ARBA" id="ARBA00000971"/>
    </source>
</evidence>
<comment type="catalytic activity">
    <reaction evidence="1 5">
        <text>[protein]-peptidylproline (omega=180) = [protein]-peptidylproline (omega=0)</text>
        <dbReference type="Rhea" id="RHEA:16237"/>
        <dbReference type="Rhea" id="RHEA-COMP:10747"/>
        <dbReference type="Rhea" id="RHEA-COMP:10748"/>
        <dbReference type="ChEBI" id="CHEBI:83833"/>
        <dbReference type="ChEBI" id="CHEBI:83834"/>
        <dbReference type="EC" id="5.2.1.8"/>
    </reaction>
</comment>
<keyword evidence="8" id="KW-1185">Reference proteome</keyword>
<evidence type="ECO:0000313" key="9">
    <source>
        <dbReference type="RefSeq" id="XP_013781509.2"/>
    </source>
</evidence>
<feature type="domain" description="PPIase FKBP-type" evidence="7">
    <location>
        <begin position="76"/>
        <end position="151"/>
    </location>
</feature>
<evidence type="ECO:0000256" key="4">
    <source>
        <dbReference type="ARBA" id="ARBA00023235"/>
    </source>
</evidence>
<dbReference type="Gene3D" id="3.10.50.40">
    <property type="match status" value="1"/>
</dbReference>
<dbReference type="PANTHER" id="PTHR45779">
    <property type="entry name" value="PEPTIDYLPROLYL ISOMERASE"/>
    <property type="match status" value="1"/>
</dbReference>
<dbReference type="PANTHER" id="PTHR45779:SF7">
    <property type="entry name" value="PEPTIDYLPROLYL ISOMERASE"/>
    <property type="match status" value="1"/>
</dbReference>
<feature type="transmembrane region" description="Helical" evidence="6">
    <location>
        <begin position="12"/>
        <end position="29"/>
    </location>
</feature>
<protein>
    <recommendedName>
        <fullName evidence="2 5">peptidylprolyl isomerase</fullName>
        <ecNumber evidence="2 5">5.2.1.8</ecNumber>
    </recommendedName>
</protein>
<keyword evidence="3 5" id="KW-0697">Rotamase</keyword>
<dbReference type="EC" id="5.2.1.8" evidence="2 5"/>
<dbReference type="Proteomes" id="UP000694941">
    <property type="component" value="Unplaced"/>
</dbReference>
<dbReference type="GeneID" id="106465820"/>
<evidence type="ECO:0000256" key="3">
    <source>
        <dbReference type="ARBA" id="ARBA00023110"/>
    </source>
</evidence>
<accession>A0ABM1BGF9</accession>
<name>A0ABM1BGF9_LIMPO</name>
<keyword evidence="4 5" id="KW-0413">Isomerase</keyword>
<dbReference type="RefSeq" id="XP_013781509.2">
    <property type="nucleotide sequence ID" value="XM_013926055.2"/>
</dbReference>
<organism evidence="8 9">
    <name type="scientific">Limulus polyphemus</name>
    <name type="common">Atlantic horseshoe crab</name>
    <dbReference type="NCBI Taxonomy" id="6850"/>
    <lineage>
        <taxon>Eukaryota</taxon>
        <taxon>Metazoa</taxon>
        <taxon>Ecdysozoa</taxon>
        <taxon>Arthropoda</taxon>
        <taxon>Chelicerata</taxon>
        <taxon>Merostomata</taxon>
        <taxon>Xiphosura</taxon>
        <taxon>Limulidae</taxon>
        <taxon>Limulus</taxon>
    </lineage>
</organism>
<proteinExistence type="predicted"/>
<evidence type="ECO:0000256" key="2">
    <source>
        <dbReference type="ARBA" id="ARBA00013194"/>
    </source>
</evidence>
<reference evidence="9" key="1">
    <citation type="submission" date="2025-08" db="UniProtKB">
        <authorList>
            <consortium name="RefSeq"/>
        </authorList>
    </citation>
    <scope>IDENTIFICATION</scope>
    <source>
        <tissue evidence="9">Muscle</tissue>
    </source>
</reference>
<dbReference type="InterPro" id="IPR046357">
    <property type="entry name" value="PPIase_dom_sf"/>
</dbReference>
<gene>
    <name evidence="9" type="primary">LOC106465820</name>
</gene>
<dbReference type="InterPro" id="IPR044609">
    <property type="entry name" value="FKBP2/11"/>
</dbReference>
<dbReference type="Pfam" id="PF00254">
    <property type="entry name" value="FKBP_C"/>
    <property type="match status" value="1"/>
</dbReference>
<dbReference type="PROSITE" id="PS50059">
    <property type="entry name" value="FKBP_PPIASE"/>
    <property type="match status" value="1"/>
</dbReference>
<sequence>MRLKYKKIVNLVRFLRVIYIILLCLVPFTKSEKEKTENVKDEQEVGIQEGSEQLKEDMSVEFLNKPEKCDRITKKGDLLTIHYKGTLEDGEEFDSSYNQKEPFQFQLGIGQVIQGWDIGLTEMCIGEKRRLTIPSNLAYGESGAGVIFILS</sequence>
<evidence type="ECO:0000256" key="5">
    <source>
        <dbReference type="PROSITE-ProRule" id="PRU00277"/>
    </source>
</evidence>
<keyword evidence="6" id="KW-1133">Transmembrane helix</keyword>
<dbReference type="SUPFAM" id="SSF54534">
    <property type="entry name" value="FKBP-like"/>
    <property type="match status" value="1"/>
</dbReference>
<evidence type="ECO:0000259" key="7">
    <source>
        <dbReference type="PROSITE" id="PS50059"/>
    </source>
</evidence>